<keyword evidence="2" id="KW-1185">Reference proteome</keyword>
<dbReference type="Proteomes" id="UP000030408">
    <property type="component" value="Unassembled WGS sequence"/>
</dbReference>
<dbReference type="RefSeq" id="WP_036201390.1">
    <property type="nucleotide sequence ID" value="NZ_AVCY01000003.1"/>
</dbReference>
<evidence type="ECO:0000313" key="1">
    <source>
        <dbReference type="EMBL" id="KGR74801.1"/>
    </source>
</evidence>
<proteinExistence type="predicted"/>
<name>A0A0A3HQH5_9BACL</name>
<dbReference type="Gene3D" id="2.40.30.80">
    <property type="entry name" value="YkvR-like"/>
    <property type="match status" value="1"/>
</dbReference>
<sequence>MVKKIKLNDTVIPIENYEERIVEGLHNIIIDFKVKSEDYHDIAVLLYEGTFNVVIPEKDLMFKGSIQQYSTSITNLYEEGQIGDYHVSLLEVKN</sequence>
<evidence type="ECO:0008006" key="3">
    <source>
        <dbReference type="Google" id="ProtNLM"/>
    </source>
</evidence>
<dbReference type="EMBL" id="JPVO01000053">
    <property type="protein sequence ID" value="KGR74801.1"/>
    <property type="molecule type" value="Genomic_DNA"/>
</dbReference>
<dbReference type="Pfam" id="PF11514">
    <property type="entry name" value="DUF3219"/>
    <property type="match status" value="1"/>
</dbReference>
<dbReference type="InterPro" id="IPR023105">
    <property type="entry name" value="YkvR-like_sf"/>
</dbReference>
<dbReference type="STRING" id="1384057.CD33_13560"/>
<dbReference type="eggNOG" id="ENOG5032ZH2">
    <property type="taxonomic scope" value="Bacteria"/>
</dbReference>
<dbReference type="OrthoDB" id="2920197at2"/>
<accession>A0A0A3HQH5</accession>
<reference evidence="1 2" key="1">
    <citation type="submission" date="2014-02" db="EMBL/GenBank/DDBJ databases">
        <title>Draft genome sequence of Lysinibacillus sinduriensis JCM 15800.</title>
        <authorList>
            <person name="Zhang F."/>
            <person name="Wang G."/>
            <person name="Zhang L."/>
        </authorList>
    </citation>
    <scope>NUCLEOTIDE SEQUENCE [LARGE SCALE GENOMIC DNA]</scope>
    <source>
        <strain evidence="1 2">JCM 15800</strain>
    </source>
</reference>
<dbReference type="SUPFAM" id="SSF159173">
    <property type="entry name" value="YkvR-like"/>
    <property type="match status" value="1"/>
</dbReference>
<dbReference type="InterPro" id="IPR021596">
    <property type="entry name" value="DUF3219"/>
</dbReference>
<gene>
    <name evidence="1" type="ORF">CD33_13560</name>
</gene>
<comment type="caution">
    <text evidence="1">The sequence shown here is derived from an EMBL/GenBank/DDBJ whole genome shotgun (WGS) entry which is preliminary data.</text>
</comment>
<protein>
    <recommendedName>
        <fullName evidence="3">DUF3219 domain-containing protein</fullName>
    </recommendedName>
</protein>
<organism evidence="1 2">
    <name type="scientific">Ureibacillus sinduriensis BLB-1 = JCM 15800</name>
    <dbReference type="NCBI Taxonomy" id="1384057"/>
    <lineage>
        <taxon>Bacteria</taxon>
        <taxon>Bacillati</taxon>
        <taxon>Bacillota</taxon>
        <taxon>Bacilli</taxon>
        <taxon>Bacillales</taxon>
        <taxon>Caryophanaceae</taxon>
        <taxon>Ureibacillus</taxon>
    </lineage>
</organism>
<evidence type="ECO:0000313" key="2">
    <source>
        <dbReference type="Proteomes" id="UP000030408"/>
    </source>
</evidence>
<dbReference type="AlphaFoldDB" id="A0A0A3HQH5"/>